<name>A0A7J7KJR8_BUGNE</name>
<keyword evidence="1" id="KW-0802">TPR repeat</keyword>
<dbReference type="EMBL" id="VXIV02000409">
    <property type="protein sequence ID" value="KAF6038477.1"/>
    <property type="molecule type" value="Genomic_DNA"/>
</dbReference>
<proteinExistence type="predicted"/>
<dbReference type="AlphaFoldDB" id="A0A7J7KJR8"/>
<dbReference type="OrthoDB" id="2325716at2759"/>
<evidence type="ECO:0008006" key="4">
    <source>
        <dbReference type="Google" id="ProtNLM"/>
    </source>
</evidence>
<dbReference type="SMART" id="SM00028">
    <property type="entry name" value="TPR"/>
    <property type="match status" value="2"/>
</dbReference>
<comment type="caution">
    <text evidence="2">The sequence shown here is derived from an EMBL/GenBank/DDBJ whole genome shotgun (WGS) entry which is preliminary data.</text>
</comment>
<gene>
    <name evidence="2" type="ORF">EB796_003203</name>
</gene>
<dbReference type="SUPFAM" id="SSF48452">
    <property type="entry name" value="TPR-like"/>
    <property type="match status" value="1"/>
</dbReference>
<dbReference type="InterPro" id="IPR011990">
    <property type="entry name" value="TPR-like_helical_dom_sf"/>
</dbReference>
<dbReference type="PROSITE" id="PS50005">
    <property type="entry name" value="TPR"/>
    <property type="match status" value="1"/>
</dbReference>
<accession>A0A7J7KJR8</accession>
<keyword evidence="3" id="KW-1185">Reference proteome</keyword>
<dbReference type="InterPro" id="IPR019734">
    <property type="entry name" value="TPR_rpt"/>
</dbReference>
<organism evidence="2 3">
    <name type="scientific">Bugula neritina</name>
    <name type="common">Brown bryozoan</name>
    <name type="synonym">Sertularia neritina</name>
    <dbReference type="NCBI Taxonomy" id="10212"/>
    <lineage>
        <taxon>Eukaryota</taxon>
        <taxon>Metazoa</taxon>
        <taxon>Spiralia</taxon>
        <taxon>Lophotrochozoa</taxon>
        <taxon>Bryozoa</taxon>
        <taxon>Gymnolaemata</taxon>
        <taxon>Cheilostomatida</taxon>
        <taxon>Flustrina</taxon>
        <taxon>Buguloidea</taxon>
        <taxon>Bugulidae</taxon>
        <taxon>Bugula</taxon>
    </lineage>
</organism>
<dbReference type="Pfam" id="PF13424">
    <property type="entry name" value="TPR_12"/>
    <property type="match status" value="1"/>
</dbReference>
<dbReference type="PANTHER" id="PTHR19959">
    <property type="entry name" value="KINESIN LIGHT CHAIN"/>
    <property type="match status" value="1"/>
</dbReference>
<dbReference type="PANTHER" id="PTHR19959:SF119">
    <property type="entry name" value="FUNGAL LIPASE-LIKE DOMAIN-CONTAINING PROTEIN"/>
    <property type="match status" value="1"/>
</dbReference>
<evidence type="ECO:0000313" key="2">
    <source>
        <dbReference type="EMBL" id="KAF6038477.1"/>
    </source>
</evidence>
<feature type="repeat" description="TPR" evidence="1">
    <location>
        <begin position="32"/>
        <end position="65"/>
    </location>
</feature>
<sequence length="181" mass="20182">MGEYDKGLEYHKKALEIILAVYGTETADVRIGFSYSNLGRVYYRMGEYSKALKYHTESLKMMLAVYGAEATHADIATTYNNIGSTYDKMCNYNKALEYHTKSSDMLLAVYGAEAAHRDIATSYNNIGLAYYAKYFLSLESASTASVNPLVHGVKFMRSGQPTLQKSRAAYSQHSANPGCRK</sequence>
<evidence type="ECO:0000313" key="3">
    <source>
        <dbReference type="Proteomes" id="UP000593567"/>
    </source>
</evidence>
<evidence type="ECO:0000256" key="1">
    <source>
        <dbReference type="PROSITE-ProRule" id="PRU00339"/>
    </source>
</evidence>
<protein>
    <recommendedName>
        <fullName evidence="4">TTC28</fullName>
    </recommendedName>
</protein>
<reference evidence="2" key="1">
    <citation type="submission" date="2020-06" db="EMBL/GenBank/DDBJ databases">
        <title>Draft genome of Bugula neritina, a colonial animal packing powerful symbionts and potential medicines.</title>
        <authorList>
            <person name="Rayko M."/>
        </authorList>
    </citation>
    <scope>NUCLEOTIDE SEQUENCE [LARGE SCALE GENOMIC DNA]</scope>
    <source>
        <strain evidence="2">Kwan_BN1</strain>
    </source>
</reference>
<dbReference type="Gene3D" id="1.25.40.10">
    <property type="entry name" value="Tetratricopeptide repeat domain"/>
    <property type="match status" value="1"/>
</dbReference>
<dbReference type="Proteomes" id="UP000593567">
    <property type="component" value="Unassembled WGS sequence"/>
</dbReference>